<protein>
    <submittedName>
        <fullName evidence="2">Uncharacterized protein</fullName>
    </submittedName>
</protein>
<evidence type="ECO:0000313" key="2">
    <source>
        <dbReference type="EMBL" id="OHS99856.1"/>
    </source>
</evidence>
<dbReference type="AlphaFoldDB" id="A0A1J4JL68"/>
<feature type="compositionally biased region" description="Pro residues" evidence="1">
    <location>
        <begin position="449"/>
        <end position="465"/>
    </location>
</feature>
<sequence length="496" mass="57278">MNNIFHYIPGLSSFQIKHFDKTFYINKQRMIMMSSIVEENPKISSIVLPEIEGPSERLLRFLNGAKIEINDDNALFFIFMSEFLQLKDKSIQKVASRFLPTYPNVEFTLRVLDFQKKSNFTDDAQLLAFLPILDCATLEQHPEVILSPHILDLILANELDLCVGKNLVLRLMKMMMDNLKTNPEYEQCILKYINRYQSPSLYRMALECPYLDIRGIQHFNDILFDKSSKLQQNYFPFNPDLPLNGFFAKRPQSVSITLEAATHTPGHQIENILNYESNDYYCSSDVPIFSIYFENFSFKIDSYSLLIPDHDDTNYPFSWQLLGSLNGKDYYVIDEHVNDNICQDSKPHNFKIDLKLPTQDQITNNPNPNIKYLNEKMIQQFKQGIRSLIFVLNKSVNCKSQTELQCLSLKAFEIFGTARMMGFVRNFPTTFRGECDTKDIMSEIRSVQCPPPPTTITTPPPPPILAEPTPSISTFHSDSLDEYDDDDSYSYSNSSL</sequence>
<dbReference type="EMBL" id="MLAK01000982">
    <property type="protein sequence ID" value="OHS99856.1"/>
    <property type="molecule type" value="Genomic_DNA"/>
</dbReference>
<feature type="region of interest" description="Disordered" evidence="1">
    <location>
        <begin position="446"/>
        <end position="496"/>
    </location>
</feature>
<dbReference type="Proteomes" id="UP000179807">
    <property type="component" value="Unassembled WGS sequence"/>
</dbReference>
<dbReference type="GeneID" id="94828818"/>
<name>A0A1J4JL68_9EUKA</name>
<keyword evidence="3" id="KW-1185">Reference proteome</keyword>
<dbReference type="RefSeq" id="XP_068352993.1">
    <property type="nucleotide sequence ID" value="XM_068494114.1"/>
</dbReference>
<dbReference type="VEuPathDB" id="TrichDB:TRFO_08144"/>
<organism evidence="2 3">
    <name type="scientific">Tritrichomonas foetus</name>
    <dbReference type="NCBI Taxonomy" id="1144522"/>
    <lineage>
        <taxon>Eukaryota</taxon>
        <taxon>Metamonada</taxon>
        <taxon>Parabasalia</taxon>
        <taxon>Tritrichomonadida</taxon>
        <taxon>Tritrichomonadidae</taxon>
        <taxon>Tritrichomonas</taxon>
    </lineage>
</organism>
<proteinExistence type="predicted"/>
<comment type="caution">
    <text evidence="2">The sequence shown here is derived from an EMBL/GenBank/DDBJ whole genome shotgun (WGS) entry which is preliminary data.</text>
</comment>
<evidence type="ECO:0000313" key="3">
    <source>
        <dbReference type="Proteomes" id="UP000179807"/>
    </source>
</evidence>
<evidence type="ECO:0000256" key="1">
    <source>
        <dbReference type="SAM" id="MobiDB-lite"/>
    </source>
</evidence>
<gene>
    <name evidence="2" type="ORF">TRFO_08144</name>
</gene>
<reference evidence="2" key="1">
    <citation type="submission" date="2016-10" db="EMBL/GenBank/DDBJ databases">
        <authorList>
            <person name="Benchimol M."/>
            <person name="Almeida L.G."/>
            <person name="Vasconcelos A.T."/>
            <person name="Perreira-Neves A."/>
            <person name="Rosa I.A."/>
            <person name="Tasca T."/>
            <person name="Bogo M.R."/>
            <person name="de Souza W."/>
        </authorList>
    </citation>
    <scope>NUCLEOTIDE SEQUENCE [LARGE SCALE GENOMIC DNA]</scope>
    <source>
        <strain evidence="2">K</strain>
    </source>
</reference>
<accession>A0A1J4JL68</accession>